<keyword evidence="3 14" id="KW-0808">Transferase</keyword>
<keyword evidence="15" id="KW-1185">Reference proteome</keyword>
<feature type="transmembrane region" description="Helical" evidence="13">
    <location>
        <begin position="743"/>
        <end position="761"/>
    </location>
</feature>
<feature type="compositionally biased region" description="Low complexity" evidence="12">
    <location>
        <begin position="15"/>
        <end position="24"/>
    </location>
</feature>
<dbReference type="InterPro" id="IPR017853">
    <property type="entry name" value="GH"/>
</dbReference>
<feature type="transmembrane region" description="Helical" evidence="13">
    <location>
        <begin position="856"/>
        <end position="878"/>
    </location>
</feature>
<dbReference type="PANTHER" id="PTHR43867:SF4">
    <property type="entry name" value="BETA-(1-3)-GLUCOSYL TRANSFERASE"/>
    <property type="match status" value="1"/>
</dbReference>
<feature type="transmembrane region" description="Helical" evidence="13">
    <location>
        <begin position="830"/>
        <end position="850"/>
    </location>
</feature>
<evidence type="ECO:0000256" key="11">
    <source>
        <dbReference type="ARBA" id="ARBA00078564"/>
    </source>
</evidence>
<keyword evidence="2 14" id="KW-0328">Glycosyltransferase</keyword>
<dbReference type="EC" id="2.4.1.336" evidence="9"/>
<evidence type="ECO:0000256" key="9">
    <source>
        <dbReference type="ARBA" id="ARBA00066964"/>
    </source>
</evidence>
<dbReference type="Pfam" id="PF13641">
    <property type="entry name" value="Glyco_tranf_2_3"/>
    <property type="match status" value="1"/>
</dbReference>
<feature type="transmembrane region" description="Helical" evidence="13">
    <location>
        <begin position="398"/>
        <end position="420"/>
    </location>
</feature>
<evidence type="ECO:0000256" key="12">
    <source>
        <dbReference type="SAM" id="MobiDB-lite"/>
    </source>
</evidence>
<dbReference type="PANTHER" id="PTHR43867">
    <property type="entry name" value="CELLULOSE SYNTHASE CATALYTIC SUBUNIT A [UDP-FORMING]"/>
    <property type="match status" value="1"/>
</dbReference>
<reference evidence="14" key="1">
    <citation type="submission" date="2022-09" db="EMBL/GenBank/DDBJ databases">
        <title>Rhodovastum sp. nov. RN2-1 isolated from soil in Seongnam, South Korea.</title>
        <authorList>
            <person name="Le N.T."/>
        </authorList>
    </citation>
    <scope>NUCLEOTIDE SEQUENCE</scope>
    <source>
        <strain evidence="14">RN2-1</strain>
    </source>
</reference>
<evidence type="ECO:0000313" key="15">
    <source>
        <dbReference type="Proteomes" id="UP001165679"/>
    </source>
</evidence>
<feature type="transmembrane region" description="Helical" evidence="13">
    <location>
        <begin position="340"/>
        <end position="359"/>
    </location>
</feature>
<evidence type="ECO:0000256" key="8">
    <source>
        <dbReference type="ARBA" id="ARBA00053004"/>
    </source>
</evidence>
<evidence type="ECO:0000256" key="5">
    <source>
        <dbReference type="ARBA" id="ARBA00022842"/>
    </source>
</evidence>
<feature type="transmembrane region" description="Helical" evidence="13">
    <location>
        <begin position="36"/>
        <end position="55"/>
    </location>
</feature>
<evidence type="ECO:0000256" key="7">
    <source>
        <dbReference type="ARBA" id="ARBA00023136"/>
    </source>
</evidence>
<dbReference type="Proteomes" id="UP001165679">
    <property type="component" value="Unassembled WGS sequence"/>
</dbReference>
<dbReference type="AlphaFoldDB" id="A0AA42CE96"/>
<evidence type="ECO:0000256" key="3">
    <source>
        <dbReference type="ARBA" id="ARBA00022679"/>
    </source>
</evidence>
<evidence type="ECO:0000256" key="13">
    <source>
        <dbReference type="SAM" id="Phobius"/>
    </source>
</evidence>
<sequence length="912" mass="100092">MTRTVPADAAIRPVATTDAPADAPSAGRASAFLHPATLLAVLLCACLAMLAWAGVNRPAAVPDFHGRVAGLAFSPFQRGQSPEDGSFPTTEEIRRDLATAAGITDRIRTYTVQGRMADIPRLAAGMNLHVTLGAWLSRDAAANRQELDRLIETARGAHNVERAMVGNETVLRGDLTVGELVNYLNQARQSLDIPVSTAEPWHVWLKHPELAQAVDFITIHLLPYWEGLPVDDAQRFLLEKLAAVHAAFPGKRIVIGEVGWPSDGVAQGAAHASRVNQALFLRRFFADAQAHGLDYFVMEAFDQPWKTSFEGRAAGYWGMLDLDRQAKWAMVGPVEETPSWPLWAAPSAGLAAVIAWLLLSRRPDIRLPGKLLLAGLAQGFAATLACVLLAMAGKYLSAWAGVVWGLLAAGQALLLVLLLADSFELAETIWGRVWRRRPAILPAPMDAPLPKVSIHVPICNEPPHMVRRTLDALAELDYPDFEVLVVDNNTTDPGLWEPVAEHCSRLGPRFRFFTLGRWPGFKAGALNFALRETAADADVVAVLDSDYAVSPDWLRCMVPQFANPAVGFVQSPQDYRDSGETFFKRLMFWEYAGFFHLGMVTRNERNAIIQHGTMTLIRKQALVALDGWAEWCICEDAELGLRLFRQGWQAVYSSRSFGRGVMPDDFAAYRKQRFRWAYGAMQICRRHWAALLNPFNRDLTLGQRWHFVTGWLPWVGDALGLVFLLLGLGWSVGLILAPQRFEFPIVLFMLPSVGLFVFKLVQILMLYRNRVPCGLADRAGAAVAGLALSHAIGKAVWKGLVVRSAPFLRTPKMKDAPALVQGLVMAREEAVLLLLTLAALVGVAVAHRFATWEAVLWSLVLLTQALPYAASVFVSIAASRPARRLVPALRPAASPQPALPQGAEWSHSAAGD</sequence>
<dbReference type="FunFam" id="3.90.550.10:FF:000164">
    <property type="entry name" value="Beta-(1-3)-glucosyl transferase"/>
    <property type="match status" value="1"/>
</dbReference>
<feature type="region of interest" description="Disordered" evidence="12">
    <location>
        <begin position="892"/>
        <end position="912"/>
    </location>
</feature>
<dbReference type="SUPFAM" id="SSF51445">
    <property type="entry name" value="(Trans)glycosidases"/>
    <property type="match status" value="1"/>
</dbReference>
<keyword evidence="5" id="KW-0460">Magnesium</keyword>
<feature type="region of interest" description="Disordered" evidence="12">
    <location>
        <begin position="1"/>
        <end position="26"/>
    </location>
</feature>
<reference evidence="14" key="2">
    <citation type="submission" date="2022-10" db="EMBL/GenBank/DDBJ databases">
        <authorList>
            <person name="Trinh H.N."/>
        </authorList>
    </citation>
    <scope>NUCLEOTIDE SEQUENCE</scope>
    <source>
        <strain evidence="14">RN2-1</strain>
    </source>
</reference>
<evidence type="ECO:0000256" key="6">
    <source>
        <dbReference type="ARBA" id="ARBA00022989"/>
    </source>
</evidence>
<protein>
    <recommendedName>
        <fullName evidence="10">Beta-monoglucosyldiacylglycerol synthase</fullName>
        <ecNumber evidence="9">2.4.1.336</ecNumber>
    </recommendedName>
    <alternativeName>
        <fullName evidence="11">UDP-glucose:1,2-diacylglycerol 3-beta-D-glucosyltransferase</fullName>
    </alternativeName>
</protein>
<dbReference type="InterPro" id="IPR029044">
    <property type="entry name" value="Nucleotide-diphossugar_trans"/>
</dbReference>
<keyword evidence="6 13" id="KW-1133">Transmembrane helix</keyword>
<dbReference type="RefSeq" id="WP_264714512.1">
    <property type="nucleotide sequence ID" value="NZ_JAPDNT010000011.1"/>
</dbReference>
<dbReference type="Gene3D" id="3.90.550.10">
    <property type="entry name" value="Spore Coat Polysaccharide Biosynthesis Protein SpsA, Chain A"/>
    <property type="match status" value="1"/>
</dbReference>
<dbReference type="GO" id="GO:0016758">
    <property type="term" value="F:hexosyltransferase activity"/>
    <property type="evidence" value="ECO:0007669"/>
    <property type="project" value="TreeGrafter"/>
</dbReference>
<evidence type="ECO:0000256" key="2">
    <source>
        <dbReference type="ARBA" id="ARBA00022676"/>
    </source>
</evidence>
<organism evidence="14 15">
    <name type="scientific">Limobrevibacterium gyesilva</name>
    <dbReference type="NCBI Taxonomy" id="2991712"/>
    <lineage>
        <taxon>Bacteria</taxon>
        <taxon>Pseudomonadati</taxon>
        <taxon>Pseudomonadota</taxon>
        <taxon>Alphaproteobacteria</taxon>
        <taxon>Acetobacterales</taxon>
        <taxon>Acetobacteraceae</taxon>
        <taxon>Limobrevibacterium</taxon>
    </lineage>
</organism>
<feature type="transmembrane region" description="Helical" evidence="13">
    <location>
        <begin position="371"/>
        <end position="392"/>
    </location>
</feature>
<evidence type="ECO:0000256" key="1">
    <source>
        <dbReference type="ARBA" id="ARBA00004141"/>
    </source>
</evidence>
<evidence type="ECO:0000256" key="10">
    <source>
        <dbReference type="ARBA" id="ARBA00068721"/>
    </source>
</evidence>
<dbReference type="GO" id="GO:0005886">
    <property type="term" value="C:plasma membrane"/>
    <property type="evidence" value="ECO:0007669"/>
    <property type="project" value="TreeGrafter"/>
</dbReference>
<feature type="transmembrane region" description="Helical" evidence="13">
    <location>
        <begin position="714"/>
        <end position="737"/>
    </location>
</feature>
<keyword evidence="4 13" id="KW-0812">Transmembrane</keyword>
<dbReference type="InterPro" id="IPR050321">
    <property type="entry name" value="Glycosyltr_2/OpgH_subfam"/>
</dbReference>
<name>A0AA42CE96_9PROT</name>
<proteinExistence type="predicted"/>
<keyword evidence="7 13" id="KW-0472">Membrane</keyword>
<evidence type="ECO:0000256" key="4">
    <source>
        <dbReference type="ARBA" id="ARBA00022692"/>
    </source>
</evidence>
<comment type="subcellular location">
    <subcellularLocation>
        <location evidence="1">Membrane</location>
        <topology evidence="1">Multi-pass membrane protein</topology>
    </subcellularLocation>
</comment>
<comment type="caution">
    <text evidence="14">The sequence shown here is derived from an EMBL/GenBank/DDBJ whole genome shotgun (WGS) entry which is preliminary data.</text>
</comment>
<dbReference type="Gene3D" id="3.20.20.80">
    <property type="entry name" value="Glycosidases"/>
    <property type="match status" value="1"/>
</dbReference>
<comment type="catalytic activity">
    <reaction evidence="8">
        <text>a 1,2-diacyl-sn-glycerol + UDP-alpha-D-glucose = a 1,2-diacyl-3-O-(beta-D-glucopyranosyl)-sn-glycerol + UDP + H(+)</text>
        <dbReference type="Rhea" id="RHEA:17285"/>
        <dbReference type="ChEBI" id="CHEBI:15378"/>
        <dbReference type="ChEBI" id="CHEBI:17815"/>
        <dbReference type="ChEBI" id="CHEBI:58223"/>
        <dbReference type="ChEBI" id="CHEBI:58885"/>
        <dbReference type="ChEBI" id="CHEBI:75799"/>
        <dbReference type="EC" id="2.4.1.336"/>
    </reaction>
</comment>
<gene>
    <name evidence="14" type="ORF">OL599_14510</name>
</gene>
<accession>A0AA42CE96</accession>
<dbReference type="EMBL" id="JAPDNT010000011">
    <property type="protein sequence ID" value="MCW3475788.1"/>
    <property type="molecule type" value="Genomic_DNA"/>
</dbReference>
<evidence type="ECO:0000313" key="14">
    <source>
        <dbReference type="EMBL" id="MCW3475788.1"/>
    </source>
</evidence>
<dbReference type="SUPFAM" id="SSF53448">
    <property type="entry name" value="Nucleotide-diphospho-sugar transferases"/>
    <property type="match status" value="1"/>
</dbReference>